<dbReference type="Gene3D" id="3.30.950.10">
    <property type="entry name" value="Methyltransferase, Cobalt-precorrin-4 Transmethylase, Domain 2"/>
    <property type="match status" value="1"/>
</dbReference>
<accession>A0A368BPW6</accession>
<protein>
    <submittedName>
        <fullName evidence="7">16S rRNA (Cytidine(1402)-2'-O)-methyltransferase</fullName>
        <ecNumber evidence="7">2.1.1.198</ecNumber>
    </submittedName>
</protein>
<comment type="caution">
    <text evidence="7">The sequence shown here is derived from an EMBL/GenBank/DDBJ whole genome shotgun (WGS) entry which is preliminary data.</text>
</comment>
<gene>
    <name evidence="7" type="primary">rsmI</name>
    <name evidence="7" type="ORF">DBW97_01620</name>
</gene>
<dbReference type="Pfam" id="PF00590">
    <property type="entry name" value="TP_methylase"/>
    <property type="match status" value="1"/>
</dbReference>
<dbReference type="PROSITE" id="PS01296">
    <property type="entry name" value="RSMI"/>
    <property type="match status" value="1"/>
</dbReference>
<dbReference type="InterPro" id="IPR008189">
    <property type="entry name" value="rRNA_ssu_MeTfrase_I"/>
</dbReference>
<dbReference type="GO" id="GO:0032259">
    <property type="term" value="P:methylation"/>
    <property type="evidence" value="ECO:0007669"/>
    <property type="project" value="UniProtKB-KW"/>
</dbReference>
<evidence type="ECO:0000313" key="7">
    <source>
        <dbReference type="EMBL" id="RCL38736.1"/>
    </source>
</evidence>
<evidence type="ECO:0000313" key="8">
    <source>
        <dbReference type="Proteomes" id="UP000252147"/>
    </source>
</evidence>
<name>A0A368BPW6_9GAMM</name>
<dbReference type="EC" id="2.1.1.198" evidence="7"/>
<dbReference type="InterPro" id="IPR035996">
    <property type="entry name" value="4pyrrol_Methylase_sf"/>
</dbReference>
<dbReference type="EMBL" id="QOPD01000002">
    <property type="protein sequence ID" value="RCL38736.1"/>
    <property type="molecule type" value="Genomic_DNA"/>
</dbReference>
<feature type="domain" description="Tetrapyrrole methylase" evidence="6">
    <location>
        <begin position="3"/>
        <end position="203"/>
    </location>
</feature>
<dbReference type="InterPro" id="IPR000878">
    <property type="entry name" value="4pyrrol_Mease"/>
</dbReference>
<evidence type="ECO:0000256" key="5">
    <source>
        <dbReference type="ARBA" id="ARBA00022691"/>
    </source>
</evidence>
<evidence type="ECO:0000259" key="6">
    <source>
        <dbReference type="Pfam" id="PF00590"/>
    </source>
</evidence>
<dbReference type="Proteomes" id="UP000252147">
    <property type="component" value="Unassembled WGS sequence"/>
</dbReference>
<dbReference type="InterPro" id="IPR014776">
    <property type="entry name" value="4pyrrole_Mease_sub2"/>
</dbReference>
<dbReference type="PANTHER" id="PTHR46111:SF1">
    <property type="entry name" value="RIBOSOMAL RNA SMALL SUBUNIT METHYLTRANSFERASE I"/>
    <property type="match status" value="1"/>
</dbReference>
<keyword evidence="4 7" id="KW-0808">Transferase</keyword>
<evidence type="ECO:0000256" key="4">
    <source>
        <dbReference type="ARBA" id="ARBA00022679"/>
    </source>
</evidence>
<keyword evidence="1" id="KW-0963">Cytoplasm</keyword>
<evidence type="ECO:0000256" key="2">
    <source>
        <dbReference type="ARBA" id="ARBA00022552"/>
    </source>
</evidence>
<evidence type="ECO:0000256" key="3">
    <source>
        <dbReference type="ARBA" id="ARBA00022603"/>
    </source>
</evidence>
<evidence type="ECO:0000256" key="1">
    <source>
        <dbReference type="ARBA" id="ARBA00022490"/>
    </source>
</evidence>
<dbReference type="PANTHER" id="PTHR46111">
    <property type="entry name" value="RIBOSOMAL RNA SMALL SUBUNIT METHYLTRANSFERASE I"/>
    <property type="match status" value="1"/>
</dbReference>
<dbReference type="GO" id="GO:0006364">
    <property type="term" value="P:rRNA processing"/>
    <property type="evidence" value="ECO:0007669"/>
    <property type="project" value="UniProtKB-KW"/>
</dbReference>
<dbReference type="Gene3D" id="3.40.1010.10">
    <property type="entry name" value="Cobalt-precorrin-4 Transmethylase, Domain 1"/>
    <property type="match status" value="1"/>
</dbReference>
<dbReference type="InterPro" id="IPR018063">
    <property type="entry name" value="SAM_MeTrfase_RsmI_CS"/>
</dbReference>
<dbReference type="SUPFAM" id="SSF53790">
    <property type="entry name" value="Tetrapyrrole methylase"/>
    <property type="match status" value="1"/>
</dbReference>
<dbReference type="CDD" id="cd11648">
    <property type="entry name" value="RsmI"/>
    <property type="match status" value="1"/>
</dbReference>
<dbReference type="GO" id="GO:0008168">
    <property type="term" value="F:methyltransferase activity"/>
    <property type="evidence" value="ECO:0007669"/>
    <property type="project" value="UniProtKB-KW"/>
</dbReference>
<proteinExistence type="predicted"/>
<keyword evidence="3 7" id="KW-0489">Methyltransferase</keyword>
<dbReference type="PIRSF" id="PIRSF005917">
    <property type="entry name" value="MTase_YraL"/>
    <property type="match status" value="1"/>
</dbReference>
<reference evidence="7 8" key="1">
    <citation type="journal article" date="2018" name="Microbiome">
        <title>Fine metagenomic profile of the Mediterranean stratified and mixed water columns revealed by assembly and recruitment.</title>
        <authorList>
            <person name="Haro-Moreno J.M."/>
            <person name="Lopez-Perez M."/>
            <person name="De La Torre J.R."/>
            <person name="Picazo A."/>
            <person name="Camacho A."/>
            <person name="Rodriguez-Valera F."/>
        </authorList>
    </citation>
    <scope>NUCLEOTIDE SEQUENCE [LARGE SCALE GENOMIC DNA]</scope>
    <source>
        <strain evidence="7">MED-G83</strain>
    </source>
</reference>
<dbReference type="NCBIfam" id="TIGR00096">
    <property type="entry name" value="16S rRNA (cytidine(1402)-2'-O)-methyltransferase"/>
    <property type="match status" value="1"/>
</dbReference>
<dbReference type="InterPro" id="IPR014777">
    <property type="entry name" value="4pyrrole_Mease_sub1"/>
</dbReference>
<keyword evidence="5" id="KW-0949">S-adenosyl-L-methionine</keyword>
<organism evidence="7 8">
    <name type="scientific">SAR86 cluster bacterium</name>
    <dbReference type="NCBI Taxonomy" id="2030880"/>
    <lineage>
        <taxon>Bacteria</taxon>
        <taxon>Pseudomonadati</taxon>
        <taxon>Pseudomonadota</taxon>
        <taxon>Gammaproteobacteria</taxon>
        <taxon>SAR86 cluster</taxon>
    </lineage>
</organism>
<sequence length="277" mass="31388">MIFYIIPTPIGNLDDLSNRALKILSKLDFLVVENFSITRKLLNHYSINIQNVITYNDHSNDRVRNKIFNNLKKGLVGGLVSDSGTPLISDPGFKLIQTLAENNIDIVSIPGPSSVTSALAGSALPTDSFQFLGFFPRKDKDKKMIVKTIERFAGTSIFFDSPKRLLKNLVWLQNNSDFNESDISIVKEISKLNEKFIRGKGSQVVEKITKINDFFKGEFVVLIKPIKKEEQELKLEQFYMYFSEFVPSKDLINAVHLITGESKNKIYKLFLALASKD</sequence>
<keyword evidence="2" id="KW-0698">rRNA processing</keyword>
<dbReference type="AlphaFoldDB" id="A0A368BPW6"/>